<evidence type="ECO:0000259" key="5">
    <source>
        <dbReference type="PROSITE" id="PS50893"/>
    </source>
</evidence>
<organism evidence="6 7">
    <name type="scientific">Candidatus Enterococcus moelleringii</name>
    <dbReference type="NCBI Taxonomy" id="2815325"/>
    <lineage>
        <taxon>Bacteria</taxon>
        <taxon>Bacillati</taxon>
        <taxon>Bacillota</taxon>
        <taxon>Bacilli</taxon>
        <taxon>Lactobacillales</taxon>
        <taxon>Enterococcaceae</taxon>
        <taxon>Enterococcus</taxon>
    </lineage>
</organism>
<dbReference type="Gene3D" id="3.40.50.300">
    <property type="entry name" value="P-loop containing nucleotide triphosphate hydrolases"/>
    <property type="match status" value="1"/>
</dbReference>
<dbReference type="InterPro" id="IPR017871">
    <property type="entry name" value="ABC_transporter-like_CS"/>
</dbReference>
<keyword evidence="7" id="KW-1185">Reference proteome</keyword>
<comment type="similarity">
    <text evidence="1">Belongs to the ABC transporter superfamily.</text>
</comment>
<comment type="caution">
    <text evidence="6">The sequence shown here is derived from an EMBL/GenBank/DDBJ whole genome shotgun (WGS) entry which is preliminary data.</text>
</comment>
<dbReference type="InterPro" id="IPR017911">
    <property type="entry name" value="MacB-like_ATP-bd"/>
</dbReference>
<dbReference type="Proteomes" id="UP000664601">
    <property type="component" value="Unassembled WGS sequence"/>
</dbReference>
<keyword evidence="4 6" id="KW-0067">ATP-binding</keyword>
<dbReference type="InterPro" id="IPR003593">
    <property type="entry name" value="AAA+_ATPase"/>
</dbReference>
<dbReference type="SMART" id="SM00382">
    <property type="entry name" value="AAA"/>
    <property type="match status" value="1"/>
</dbReference>
<feature type="domain" description="ABC transporter" evidence="5">
    <location>
        <begin position="2"/>
        <end position="234"/>
    </location>
</feature>
<keyword evidence="2" id="KW-0813">Transport</keyword>
<dbReference type="Pfam" id="PF00005">
    <property type="entry name" value="ABC_tran"/>
    <property type="match status" value="1"/>
</dbReference>
<dbReference type="InterPro" id="IPR003439">
    <property type="entry name" value="ABC_transporter-like_ATP-bd"/>
</dbReference>
<evidence type="ECO:0000313" key="7">
    <source>
        <dbReference type="Proteomes" id="UP000664601"/>
    </source>
</evidence>
<dbReference type="EMBL" id="JAFREM010000012">
    <property type="protein sequence ID" value="MBO1305939.1"/>
    <property type="molecule type" value="Genomic_DNA"/>
</dbReference>
<reference evidence="6 7" key="1">
    <citation type="submission" date="2021-03" db="EMBL/GenBank/DDBJ databases">
        <title>Enterococcal diversity collection.</title>
        <authorList>
            <person name="Gilmore M.S."/>
            <person name="Schwartzman J."/>
            <person name="Van Tyne D."/>
            <person name="Martin M."/>
            <person name="Earl A.M."/>
            <person name="Manson A.L."/>
            <person name="Straub T."/>
            <person name="Salamzade R."/>
            <person name="Saavedra J."/>
            <person name="Lebreton F."/>
            <person name="Prichula J."/>
            <person name="Schaufler K."/>
            <person name="Gaca A."/>
            <person name="Sgardioli B."/>
            <person name="Wagenaar J."/>
            <person name="Strong T."/>
        </authorList>
    </citation>
    <scope>NUCLEOTIDE SEQUENCE [LARGE SCALE GENOMIC DNA]</scope>
    <source>
        <strain evidence="6 7">669A</strain>
    </source>
</reference>
<evidence type="ECO:0000256" key="3">
    <source>
        <dbReference type="ARBA" id="ARBA00022741"/>
    </source>
</evidence>
<dbReference type="InterPro" id="IPR027417">
    <property type="entry name" value="P-loop_NTPase"/>
</dbReference>
<dbReference type="PANTHER" id="PTHR42798:SF2">
    <property type="entry name" value="ABC TRANSPORTER ATP-BINDING PROTEIN MG467-RELATED"/>
    <property type="match status" value="1"/>
</dbReference>
<protein>
    <submittedName>
        <fullName evidence="6">ABC transporter ATP-binding protein</fullName>
    </submittedName>
</protein>
<proteinExistence type="inferred from homology"/>
<gene>
    <name evidence="6" type="ORF">JZO70_07195</name>
</gene>
<evidence type="ECO:0000256" key="4">
    <source>
        <dbReference type="ARBA" id="ARBA00022840"/>
    </source>
</evidence>
<dbReference type="CDD" id="cd03255">
    <property type="entry name" value="ABC_MJ0796_LolCDE_FtsE"/>
    <property type="match status" value="1"/>
</dbReference>
<dbReference type="PROSITE" id="PS50893">
    <property type="entry name" value="ABC_TRANSPORTER_2"/>
    <property type="match status" value="1"/>
</dbReference>
<name>A0ABS3L8I1_9ENTE</name>
<keyword evidence="3" id="KW-0547">Nucleotide-binding</keyword>
<dbReference type="SUPFAM" id="SSF52540">
    <property type="entry name" value="P-loop containing nucleoside triphosphate hydrolases"/>
    <property type="match status" value="1"/>
</dbReference>
<accession>A0ABS3L8I1</accession>
<dbReference type="RefSeq" id="WP_207672872.1">
    <property type="nucleotide sequence ID" value="NZ_JAFREM010000012.1"/>
</dbReference>
<evidence type="ECO:0000256" key="2">
    <source>
        <dbReference type="ARBA" id="ARBA00022448"/>
    </source>
</evidence>
<sequence length="234" mass="26342">MIELKNINKYYRSEEETLHVLKDINLFADAGEMIAVMGPSGSGKSTLINTLGFIDTQFDGEYLFEGENMISSSDDRLSKIRNEVVGFVFQNFSLIENNTVYENVELPLLYSGLGFHQTKERVMEALEKVGLADKAEKHPKQLSGGQQQRVAIARALINQPKFLIADEPTGALDTHTSQEIMELFQELNRKEGATIFMVTHDPEVVPYCTRLVSIRDGAIIEDKKLLEDRVVISE</sequence>
<dbReference type="PANTHER" id="PTHR42798">
    <property type="entry name" value="LIPOPROTEIN-RELEASING SYSTEM ATP-BINDING PROTEIN LOLD"/>
    <property type="match status" value="1"/>
</dbReference>
<dbReference type="PROSITE" id="PS00211">
    <property type="entry name" value="ABC_TRANSPORTER_1"/>
    <property type="match status" value="1"/>
</dbReference>
<evidence type="ECO:0000256" key="1">
    <source>
        <dbReference type="ARBA" id="ARBA00005417"/>
    </source>
</evidence>
<dbReference type="GO" id="GO:0005524">
    <property type="term" value="F:ATP binding"/>
    <property type="evidence" value="ECO:0007669"/>
    <property type="project" value="UniProtKB-KW"/>
</dbReference>
<evidence type="ECO:0000313" key="6">
    <source>
        <dbReference type="EMBL" id="MBO1305939.1"/>
    </source>
</evidence>